<dbReference type="Gene3D" id="2.70.50.60">
    <property type="entry name" value="abc- transporter (atp binding component) like domain"/>
    <property type="match status" value="1"/>
</dbReference>
<dbReference type="AlphaFoldDB" id="A0A0E2H688"/>
<dbReference type="RefSeq" id="WP_002594006.1">
    <property type="nucleotide sequence ID" value="NZ_KB850982.1"/>
</dbReference>
<dbReference type="PANTHER" id="PTHR46743">
    <property type="entry name" value="TEICHOIC ACIDS EXPORT ATP-BINDING PROTEIN TAGH"/>
    <property type="match status" value="1"/>
</dbReference>
<dbReference type="GO" id="GO:0016887">
    <property type="term" value="F:ATP hydrolysis activity"/>
    <property type="evidence" value="ECO:0007669"/>
    <property type="project" value="InterPro"/>
</dbReference>
<dbReference type="InterPro" id="IPR003439">
    <property type="entry name" value="ABC_transporter-like_ATP-bd"/>
</dbReference>
<evidence type="ECO:0000313" key="7">
    <source>
        <dbReference type="Proteomes" id="UP000013085"/>
    </source>
</evidence>
<dbReference type="GO" id="GO:0140359">
    <property type="term" value="F:ABC-type transporter activity"/>
    <property type="evidence" value="ECO:0007669"/>
    <property type="project" value="InterPro"/>
</dbReference>
<comment type="caution">
    <text evidence="6">The sequence shown here is derived from an EMBL/GenBank/DDBJ whole genome shotgun (WGS) entry which is preliminary data.</text>
</comment>
<evidence type="ECO:0000259" key="5">
    <source>
        <dbReference type="PROSITE" id="PS50893"/>
    </source>
</evidence>
<dbReference type="Proteomes" id="UP000013085">
    <property type="component" value="Unassembled WGS sequence"/>
</dbReference>
<dbReference type="GO" id="GO:0009100">
    <property type="term" value="P:glycoprotein metabolic process"/>
    <property type="evidence" value="ECO:0007669"/>
    <property type="project" value="UniProtKB-ARBA"/>
</dbReference>
<dbReference type="InterPro" id="IPR050683">
    <property type="entry name" value="Bact_Polysacc_Export_ATP-bd"/>
</dbReference>
<dbReference type="PATRIC" id="fig|999408.3.peg.4446"/>
<dbReference type="InterPro" id="IPR017871">
    <property type="entry name" value="ABC_transporter-like_CS"/>
</dbReference>
<evidence type="ECO:0000313" key="6">
    <source>
        <dbReference type="EMBL" id="ENZ11116.1"/>
    </source>
</evidence>
<dbReference type="HOGENOM" id="CLU_023726_0_0_9"/>
<dbReference type="CDD" id="cd10147">
    <property type="entry name" value="Wzt_C-like"/>
    <property type="match status" value="1"/>
</dbReference>
<dbReference type="CDD" id="cd03220">
    <property type="entry name" value="ABC_KpsT_Wzt"/>
    <property type="match status" value="1"/>
</dbReference>
<evidence type="ECO:0000256" key="1">
    <source>
        <dbReference type="ARBA" id="ARBA00005417"/>
    </source>
</evidence>
<proteinExistence type="inferred from homology"/>
<dbReference type="PROSITE" id="PS00211">
    <property type="entry name" value="ABC_TRANSPORTER_1"/>
    <property type="match status" value="1"/>
</dbReference>
<sequence length="714" mass="82184">MMNQYNSENIVVSVNDVTVRFNMASERIDNLKEYFVKIVKRELMFKEFLALKNISFEVNKGEAWGIIGTNGSGKSTLLKVICGILKPYRGSLTVNGTIAPLIELGAGFDGDLTARENIYLNGAVLGHDKQFMETHFDEIIDFAELKDFLDMPIKNFSSGMAARLGFSIATVVKPDILICDEVLAVGDYAFQRKCERRMSDMRDAGTTLLYVSHSMESVRKICDHALWLDKGIVKASGEIRTVARAYLNSLSGVPDVKENINRIEELSDDSCKSLSIFCSPEARRKGTGLVRYTSIELLNGEGVSSACFETGDKITIRFQYAGKVANTPLSFAFGIVSKDHIPIYRTSTRLEYDKMVLTANSGMLTCTLESNKLLDGQYYFEARIWGENEILHDSVTDFILLDIKTRLIRERGFLQMDHTWNMYPESSFFEKEIRKGFEVSEMRKHIWAIELDMANRLITVCRENNLRIFADAGTMLGAVRHKGFIPWDDDMDFAMFREDYDKLCAIAPRYFQTPYFFQNVYTDKKYIHGHAQIRNSFTTGILVGEEDKEFNQGIFIDLFVLESVSSDKERLERQRYECGVIKECIYALEQGEKYSWPEKFEVPEDLKENLTVRKCWNYIDKMFREVPLSSTNQVAPLNFIFDTEKRIRDKHIYDKTIMMDFEYVQLPVPAGYHQYLSSRYGDYMTPQNIPNTHGEVIFDVETPYDEYLKRIHAK</sequence>
<name>A0A0E2H688_9FIRM</name>
<dbReference type="InterPro" id="IPR003593">
    <property type="entry name" value="AAA+_ATPase"/>
</dbReference>
<dbReference type="PROSITE" id="PS50893">
    <property type="entry name" value="ABC_TRANSPORTER_2"/>
    <property type="match status" value="1"/>
</dbReference>
<keyword evidence="2" id="KW-0813">Transport</keyword>
<gene>
    <name evidence="6" type="ORF">HMPREF1090_04148</name>
</gene>
<feature type="domain" description="ABC transporter" evidence="5">
    <location>
        <begin position="26"/>
        <end position="255"/>
    </location>
</feature>
<dbReference type="InterPro" id="IPR027417">
    <property type="entry name" value="P-loop_NTPase"/>
</dbReference>
<organism evidence="6 7">
    <name type="scientific">[Clostridium] clostridioforme 90A8</name>
    <dbReference type="NCBI Taxonomy" id="999408"/>
    <lineage>
        <taxon>Bacteria</taxon>
        <taxon>Bacillati</taxon>
        <taxon>Bacillota</taxon>
        <taxon>Clostridia</taxon>
        <taxon>Lachnospirales</taxon>
        <taxon>Lachnospiraceae</taxon>
        <taxon>Enterocloster</taxon>
    </lineage>
</organism>
<evidence type="ECO:0000256" key="2">
    <source>
        <dbReference type="ARBA" id="ARBA00022448"/>
    </source>
</evidence>
<keyword evidence="3" id="KW-0547">Nucleotide-binding</keyword>
<dbReference type="InterPro" id="IPR015860">
    <property type="entry name" value="ABC_transpr_TagH-like"/>
</dbReference>
<dbReference type="InterPro" id="IPR029439">
    <property type="entry name" value="Wzt_C"/>
</dbReference>
<accession>A0A0E2H688</accession>
<dbReference type="Pfam" id="PF14524">
    <property type="entry name" value="Wzt_C"/>
    <property type="match status" value="1"/>
</dbReference>
<keyword evidence="4" id="KW-0067">ATP-binding</keyword>
<evidence type="ECO:0000256" key="4">
    <source>
        <dbReference type="ARBA" id="ARBA00022840"/>
    </source>
</evidence>
<dbReference type="InterPro" id="IPR007074">
    <property type="entry name" value="LicD/FKTN/FKRP_NTP_transf"/>
</dbReference>
<reference evidence="6 7" key="1">
    <citation type="submission" date="2013-01" db="EMBL/GenBank/DDBJ databases">
        <title>The Genome Sequence of Clostridium clostridioforme 90A8.</title>
        <authorList>
            <consortium name="The Broad Institute Genome Sequencing Platform"/>
            <person name="Earl A."/>
            <person name="Ward D."/>
            <person name="Feldgarden M."/>
            <person name="Gevers D."/>
            <person name="Courvalin P."/>
            <person name="Lambert T."/>
            <person name="Walker B."/>
            <person name="Young S.K."/>
            <person name="Zeng Q."/>
            <person name="Gargeya S."/>
            <person name="Fitzgerald M."/>
            <person name="Haas B."/>
            <person name="Abouelleil A."/>
            <person name="Alvarado L."/>
            <person name="Arachchi H.M."/>
            <person name="Berlin A.M."/>
            <person name="Chapman S.B."/>
            <person name="Dewar J."/>
            <person name="Goldberg J."/>
            <person name="Griggs A."/>
            <person name="Gujja S."/>
            <person name="Hansen M."/>
            <person name="Howarth C."/>
            <person name="Imamovic A."/>
            <person name="Larimer J."/>
            <person name="McCowan C."/>
            <person name="Murphy C."/>
            <person name="Neiman D."/>
            <person name="Pearson M."/>
            <person name="Priest M."/>
            <person name="Roberts A."/>
            <person name="Saif S."/>
            <person name="Shea T."/>
            <person name="Sisk P."/>
            <person name="Sykes S."/>
            <person name="Wortman J."/>
            <person name="Nusbaum C."/>
            <person name="Birren B."/>
        </authorList>
    </citation>
    <scope>NUCLEOTIDE SEQUENCE [LARGE SCALE GENOMIC DNA]</scope>
    <source>
        <strain evidence="6 7">90A8</strain>
    </source>
</reference>
<dbReference type="Pfam" id="PF00005">
    <property type="entry name" value="ABC_tran"/>
    <property type="match status" value="1"/>
</dbReference>
<dbReference type="SMART" id="SM00382">
    <property type="entry name" value="AAA"/>
    <property type="match status" value="1"/>
</dbReference>
<dbReference type="GO" id="GO:0005524">
    <property type="term" value="F:ATP binding"/>
    <property type="evidence" value="ECO:0007669"/>
    <property type="project" value="UniProtKB-KW"/>
</dbReference>
<comment type="similarity">
    <text evidence="1">Belongs to the ABC transporter superfamily.</text>
</comment>
<dbReference type="Pfam" id="PF04991">
    <property type="entry name" value="LicD"/>
    <property type="match status" value="1"/>
</dbReference>
<dbReference type="SUPFAM" id="SSF52540">
    <property type="entry name" value="P-loop containing nucleoside triphosphate hydrolases"/>
    <property type="match status" value="1"/>
</dbReference>
<dbReference type="GO" id="GO:0016020">
    <property type="term" value="C:membrane"/>
    <property type="evidence" value="ECO:0007669"/>
    <property type="project" value="InterPro"/>
</dbReference>
<dbReference type="Gene3D" id="3.40.50.300">
    <property type="entry name" value="P-loop containing nucleotide triphosphate hydrolases"/>
    <property type="match status" value="1"/>
</dbReference>
<evidence type="ECO:0000256" key="3">
    <source>
        <dbReference type="ARBA" id="ARBA00022741"/>
    </source>
</evidence>
<dbReference type="EMBL" id="AGYR01000044">
    <property type="protein sequence ID" value="ENZ11116.1"/>
    <property type="molecule type" value="Genomic_DNA"/>
</dbReference>
<dbReference type="PANTHER" id="PTHR46743:SF2">
    <property type="entry name" value="TEICHOIC ACIDS EXPORT ATP-BINDING PROTEIN TAGH"/>
    <property type="match status" value="1"/>
</dbReference>
<protein>
    <recommendedName>
        <fullName evidence="5">ABC transporter domain-containing protein</fullName>
    </recommendedName>
</protein>